<proteinExistence type="predicted"/>
<accession>A0AAN8PAW6</accession>
<dbReference type="AlphaFoldDB" id="A0AAN8PAW6"/>
<evidence type="ECO:0000313" key="1">
    <source>
        <dbReference type="EMBL" id="KAK6625906.1"/>
    </source>
</evidence>
<reference evidence="1 2" key="1">
    <citation type="submission" date="2023-10" db="EMBL/GenBank/DDBJ databases">
        <title>Genomes of two closely related lineages of the louse Polyplax serrata with different host specificities.</title>
        <authorList>
            <person name="Martinu J."/>
            <person name="Tarabai H."/>
            <person name="Stefka J."/>
            <person name="Hypsa V."/>
        </authorList>
    </citation>
    <scope>NUCLEOTIDE SEQUENCE [LARGE SCALE GENOMIC DNA]</scope>
    <source>
        <strain evidence="1">HR10_N</strain>
    </source>
</reference>
<dbReference type="EMBL" id="JAWJWE010000037">
    <property type="protein sequence ID" value="KAK6625906.1"/>
    <property type="molecule type" value="Genomic_DNA"/>
</dbReference>
<comment type="caution">
    <text evidence="1">The sequence shown here is derived from an EMBL/GenBank/DDBJ whole genome shotgun (WGS) entry which is preliminary data.</text>
</comment>
<sequence>MNDDWIGKELSGSNKMEKELIRQKVVRSTQLSTLQLDNVDFHSLQHMVYHTDGERHTHGRMLHTSNIPEMSGDTIKKSTCSWLPIKDKSITRRIQVNKTLLSSAN</sequence>
<protein>
    <submittedName>
        <fullName evidence="1">Uncharacterized protein</fullName>
    </submittedName>
</protein>
<dbReference type="Proteomes" id="UP001372834">
    <property type="component" value="Unassembled WGS sequence"/>
</dbReference>
<evidence type="ECO:0000313" key="2">
    <source>
        <dbReference type="Proteomes" id="UP001372834"/>
    </source>
</evidence>
<name>A0AAN8PAW6_POLSC</name>
<organism evidence="1 2">
    <name type="scientific">Polyplax serrata</name>
    <name type="common">Common mouse louse</name>
    <dbReference type="NCBI Taxonomy" id="468196"/>
    <lineage>
        <taxon>Eukaryota</taxon>
        <taxon>Metazoa</taxon>
        <taxon>Ecdysozoa</taxon>
        <taxon>Arthropoda</taxon>
        <taxon>Hexapoda</taxon>
        <taxon>Insecta</taxon>
        <taxon>Pterygota</taxon>
        <taxon>Neoptera</taxon>
        <taxon>Paraneoptera</taxon>
        <taxon>Psocodea</taxon>
        <taxon>Troctomorpha</taxon>
        <taxon>Phthiraptera</taxon>
        <taxon>Anoplura</taxon>
        <taxon>Polyplacidae</taxon>
        <taxon>Polyplax</taxon>
    </lineage>
</organism>
<gene>
    <name evidence="1" type="ORF">RUM43_006205</name>
</gene>